<protein>
    <submittedName>
        <fullName evidence="2">Uncharacterized protein</fullName>
    </submittedName>
</protein>
<organism evidence="1 2">
    <name type="scientific">Romanomermis culicivorax</name>
    <name type="common">Nematode worm</name>
    <dbReference type="NCBI Taxonomy" id="13658"/>
    <lineage>
        <taxon>Eukaryota</taxon>
        <taxon>Metazoa</taxon>
        <taxon>Ecdysozoa</taxon>
        <taxon>Nematoda</taxon>
        <taxon>Enoplea</taxon>
        <taxon>Dorylaimia</taxon>
        <taxon>Mermithida</taxon>
        <taxon>Mermithoidea</taxon>
        <taxon>Mermithidae</taxon>
        <taxon>Romanomermis</taxon>
    </lineage>
</organism>
<evidence type="ECO:0000313" key="2">
    <source>
        <dbReference type="WBParaSite" id="nRc.2.0.1.t16215-RA"/>
    </source>
</evidence>
<reference evidence="2" key="1">
    <citation type="submission" date="2022-11" db="UniProtKB">
        <authorList>
            <consortium name="WormBaseParasite"/>
        </authorList>
    </citation>
    <scope>IDENTIFICATION</scope>
</reference>
<dbReference type="AlphaFoldDB" id="A0A915IQS1"/>
<dbReference type="WBParaSite" id="nRc.2.0.1.t16215-RA">
    <property type="protein sequence ID" value="nRc.2.0.1.t16215-RA"/>
    <property type="gene ID" value="nRc.2.0.1.g16215"/>
</dbReference>
<evidence type="ECO:0000313" key="1">
    <source>
        <dbReference type="Proteomes" id="UP000887565"/>
    </source>
</evidence>
<keyword evidence="1" id="KW-1185">Reference proteome</keyword>
<proteinExistence type="predicted"/>
<accession>A0A915IQS1</accession>
<sequence length="72" mass="8463">MKRKIKNLKKQDPPEIVLSKRRSNGCLSSNILSINLGQVYHDDYFRLKKQSLLNNMLISIIKTFQNLFNIEI</sequence>
<dbReference type="Proteomes" id="UP000887565">
    <property type="component" value="Unplaced"/>
</dbReference>
<name>A0A915IQS1_ROMCU</name>